<evidence type="ECO:0000256" key="6">
    <source>
        <dbReference type="PIRSR" id="PIRSR001227-2"/>
    </source>
</evidence>
<dbReference type="InterPro" id="IPR014395">
    <property type="entry name" value="Pen/GL7ACA/AHL_acylase"/>
</dbReference>
<dbReference type="PANTHER" id="PTHR34218">
    <property type="entry name" value="PEPTIDASE S45 PENICILLIN AMIDASE"/>
    <property type="match status" value="1"/>
</dbReference>
<dbReference type="EMBL" id="MFGX01000094">
    <property type="protein sequence ID" value="OGF53857.1"/>
    <property type="molecule type" value="Genomic_DNA"/>
</dbReference>
<proteinExistence type="inferred from homology"/>
<reference evidence="7 8" key="1">
    <citation type="journal article" date="2016" name="Nat. Commun.">
        <title>Thousands of microbial genomes shed light on interconnected biogeochemical processes in an aquifer system.</title>
        <authorList>
            <person name="Anantharaman K."/>
            <person name="Brown C.T."/>
            <person name="Hug L.A."/>
            <person name="Sharon I."/>
            <person name="Castelle C.J."/>
            <person name="Probst A.J."/>
            <person name="Thomas B.C."/>
            <person name="Singh A."/>
            <person name="Wilkins M.J."/>
            <person name="Karaoz U."/>
            <person name="Brodie E.L."/>
            <person name="Williams K.H."/>
            <person name="Hubbard S.S."/>
            <person name="Banfield J.F."/>
        </authorList>
    </citation>
    <scope>NUCLEOTIDE SEQUENCE [LARGE SCALE GENOMIC DNA]</scope>
    <source>
        <strain evidence="8">RBG_16_55_9</strain>
    </source>
</reference>
<dbReference type="Pfam" id="PF01804">
    <property type="entry name" value="Penicil_amidase"/>
    <property type="match status" value="1"/>
</dbReference>
<gene>
    <name evidence="7" type="ORF">A2Z21_10370</name>
</gene>
<keyword evidence="6" id="KW-0479">Metal-binding</keyword>
<sequence>MKNLLLGELEFKRAPEAEKVSSKPTEILWDTWGVPHIFAKDSKGLFYAFGWAQMKSHGDVILRLYGQARGRGAEYWGEPYLESDHWTRLNGIPARAHEWYNQQSPKFRGYLAAFAQGINDYAKEHADEIADDAEVVLPVDEIDVLAHAGRIFHFFATLNGYAGGVSAQTAIKEWMGAPETISQNYEDVLAGSNAWAISPSRSEDGHAMLVANPHLPWVDFLRWYEAQLTSPDYNAYGATLVGFPGLAIAFNDYLGWTHTVNALDASDLYELTLADGGYRFDGEVRPFEIETQTLKVKQADGSLREETLVIRRSIQGAVVAERDGKALALRVIGVDQMTPLEEWWDMGRAKSLSGFRAVLSRLKIPVFTVMYADRDGHIMHFFNGRVPVRSQGDARYWSGVVPGDTSATLWTKYHSYRDLPIVIDPPSGWLENANDPPWATTLPPALNPDDYAPYLSPRLMNFRAQRLAHMLMEDDQISFEELIAGKYSTRMELADRILDDLIPAARQYGSDMGKQAADVLEAWDRQANAESRGAVLFLFWMEAMKPVDSFASNFFSTPWDEKNPINTPDGLADAQSAVAALEAAATQVQAVYGQLDIAWGDVMRLRYGDKDYPGNGGPGDPAGIVRVIYYTPAPDGYFQSVAGDSYFAAIEFSTPVRAKALLMYGNASQPGSSHAGDQLELSARKEMRPIWRTRWEIDAHLESREVLK</sequence>
<keyword evidence="3" id="KW-0378">Hydrolase</keyword>
<dbReference type="GO" id="GO:0016811">
    <property type="term" value="F:hydrolase activity, acting on carbon-nitrogen (but not peptide) bonds, in linear amides"/>
    <property type="evidence" value="ECO:0007669"/>
    <property type="project" value="InterPro"/>
</dbReference>
<dbReference type="InterPro" id="IPR043146">
    <property type="entry name" value="Penicillin_amidase_N_B-knob"/>
</dbReference>
<evidence type="ECO:0000313" key="8">
    <source>
        <dbReference type="Proteomes" id="UP000179157"/>
    </source>
</evidence>
<keyword evidence="2" id="KW-0732">Signal</keyword>
<feature type="binding site" evidence="6">
    <location>
        <position position="267"/>
    </location>
    <ligand>
        <name>Ca(2+)</name>
        <dbReference type="ChEBI" id="CHEBI:29108"/>
    </ligand>
</feature>
<dbReference type="PANTHER" id="PTHR34218:SF3">
    <property type="entry name" value="ACYL-HOMOSERINE LACTONE ACYLASE PVDQ"/>
    <property type="match status" value="1"/>
</dbReference>
<dbReference type="SUPFAM" id="SSF56235">
    <property type="entry name" value="N-terminal nucleophile aminohydrolases (Ntn hydrolases)"/>
    <property type="match status" value="1"/>
</dbReference>
<organism evidence="7 8">
    <name type="scientific">Fraserbacteria sp. (strain RBG_16_55_9)</name>
    <dbReference type="NCBI Taxonomy" id="1817864"/>
    <lineage>
        <taxon>Bacteria</taxon>
        <taxon>Candidatus Fraseribacteriota</taxon>
    </lineage>
</organism>
<name>A0A1F5URT7_FRAXR</name>
<dbReference type="InterPro" id="IPR029055">
    <property type="entry name" value="Ntn_hydrolases_N"/>
</dbReference>
<dbReference type="GO" id="GO:0046872">
    <property type="term" value="F:metal ion binding"/>
    <property type="evidence" value="ECO:0007669"/>
    <property type="project" value="UniProtKB-KW"/>
</dbReference>
<evidence type="ECO:0000256" key="4">
    <source>
        <dbReference type="ARBA" id="ARBA00023145"/>
    </source>
</evidence>
<dbReference type="AlphaFoldDB" id="A0A1F5URT7"/>
<accession>A0A1F5URT7</accession>
<evidence type="ECO:0000256" key="1">
    <source>
        <dbReference type="ARBA" id="ARBA00006586"/>
    </source>
</evidence>
<dbReference type="GO" id="GO:0017000">
    <property type="term" value="P:antibiotic biosynthetic process"/>
    <property type="evidence" value="ECO:0007669"/>
    <property type="project" value="InterPro"/>
</dbReference>
<dbReference type="Gene3D" id="1.10.439.10">
    <property type="entry name" value="Penicillin Amidohydrolase, domain 1"/>
    <property type="match status" value="1"/>
</dbReference>
<evidence type="ECO:0000256" key="3">
    <source>
        <dbReference type="ARBA" id="ARBA00022801"/>
    </source>
</evidence>
<dbReference type="Gene3D" id="3.60.20.10">
    <property type="entry name" value="Glutamine Phosphoribosylpyrophosphate, subunit 1, domain 1"/>
    <property type="match status" value="1"/>
</dbReference>
<dbReference type="Gene3D" id="1.10.1400.10">
    <property type="match status" value="1"/>
</dbReference>
<evidence type="ECO:0000256" key="2">
    <source>
        <dbReference type="ARBA" id="ARBA00022729"/>
    </source>
</evidence>
<feature type="active site" description="Nucleophile" evidence="5">
    <location>
        <position position="192"/>
    </location>
</feature>
<dbReference type="STRING" id="1817864.A2Z21_10370"/>
<keyword evidence="6" id="KW-0106">Calcium</keyword>
<dbReference type="Gene3D" id="2.30.120.10">
    <property type="match status" value="1"/>
</dbReference>
<evidence type="ECO:0000256" key="5">
    <source>
        <dbReference type="PIRSR" id="PIRSR001227-1"/>
    </source>
</evidence>
<comment type="caution">
    <text evidence="7">The sequence shown here is derived from an EMBL/GenBank/DDBJ whole genome shotgun (WGS) entry which is preliminary data.</text>
</comment>
<keyword evidence="4" id="KW-0865">Zymogen</keyword>
<dbReference type="InterPro" id="IPR002692">
    <property type="entry name" value="S45"/>
</dbReference>
<dbReference type="PIRSF" id="PIRSF001227">
    <property type="entry name" value="Pen_acylase"/>
    <property type="match status" value="1"/>
</dbReference>
<dbReference type="CDD" id="cd01936">
    <property type="entry name" value="Ntn_CA"/>
    <property type="match status" value="1"/>
</dbReference>
<comment type="cofactor">
    <cofactor evidence="6">
        <name>Ca(2+)</name>
        <dbReference type="ChEBI" id="CHEBI:29108"/>
    </cofactor>
    <text evidence="6">Binds 1 Ca(2+) ion per dimer.</text>
</comment>
<dbReference type="Proteomes" id="UP000179157">
    <property type="component" value="Unassembled WGS sequence"/>
</dbReference>
<dbReference type="InterPro" id="IPR043147">
    <property type="entry name" value="Penicillin_amidase_A-knob"/>
</dbReference>
<comment type="similarity">
    <text evidence="1">Belongs to the peptidase S45 family.</text>
</comment>
<feature type="binding site" evidence="6">
    <location>
        <position position="264"/>
    </location>
    <ligand>
        <name>Ca(2+)</name>
        <dbReference type="ChEBI" id="CHEBI:29108"/>
    </ligand>
</feature>
<protein>
    <submittedName>
        <fullName evidence="7">7-beta-(4-carbaxybutanamido)cephalosporanic acid acylase</fullName>
    </submittedName>
</protein>
<dbReference type="InterPro" id="IPR023343">
    <property type="entry name" value="Penicillin_amidase_dom1"/>
</dbReference>
<evidence type="ECO:0000313" key="7">
    <source>
        <dbReference type="EMBL" id="OGF53857.1"/>
    </source>
</evidence>